<feature type="non-terminal residue" evidence="3">
    <location>
        <position position="1"/>
    </location>
</feature>
<feature type="compositionally biased region" description="Basic and acidic residues" evidence="2">
    <location>
        <begin position="36"/>
        <end position="45"/>
    </location>
</feature>
<organism evidence="3 4">
    <name type="scientific">Gigaspora margarita</name>
    <dbReference type="NCBI Taxonomy" id="4874"/>
    <lineage>
        <taxon>Eukaryota</taxon>
        <taxon>Fungi</taxon>
        <taxon>Fungi incertae sedis</taxon>
        <taxon>Mucoromycota</taxon>
        <taxon>Glomeromycotina</taxon>
        <taxon>Glomeromycetes</taxon>
        <taxon>Diversisporales</taxon>
        <taxon>Gigasporaceae</taxon>
        <taxon>Gigaspora</taxon>
    </lineage>
</organism>
<keyword evidence="1" id="KW-0175">Coiled coil</keyword>
<feature type="compositionally biased region" description="Basic and acidic residues" evidence="2">
    <location>
        <begin position="1"/>
        <end position="10"/>
    </location>
</feature>
<sequence length="126" mass="14589">ENEFTRDVPELTRQSETNSMFKIKNLVTKNNTGKPDNSKGKDKGKSKAGNPVNALHNELQTQKNNKIDIVKKKNIENFDRLKIEVHNINELRLDKEKLQRLADQYNRDKMNIIDITKTNIGEKEGK</sequence>
<feature type="region of interest" description="Disordered" evidence="2">
    <location>
        <begin position="1"/>
        <end position="52"/>
    </location>
</feature>
<evidence type="ECO:0000256" key="2">
    <source>
        <dbReference type="SAM" id="MobiDB-lite"/>
    </source>
</evidence>
<dbReference type="EMBL" id="CAJVQB010023586">
    <property type="protein sequence ID" value="CAG8802237.1"/>
    <property type="molecule type" value="Genomic_DNA"/>
</dbReference>
<dbReference type="Proteomes" id="UP000789901">
    <property type="component" value="Unassembled WGS sequence"/>
</dbReference>
<name>A0ABN7VW19_GIGMA</name>
<protein>
    <submittedName>
        <fullName evidence="3">15811_t:CDS:1</fullName>
    </submittedName>
</protein>
<evidence type="ECO:0000313" key="4">
    <source>
        <dbReference type="Proteomes" id="UP000789901"/>
    </source>
</evidence>
<evidence type="ECO:0000256" key="1">
    <source>
        <dbReference type="SAM" id="Coils"/>
    </source>
</evidence>
<feature type="coiled-coil region" evidence="1">
    <location>
        <begin position="81"/>
        <end position="108"/>
    </location>
</feature>
<keyword evidence="4" id="KW-1185">Reference proteome</keyword>
<proteinExistence type="predicted"/>
<reference evidence="3 4" key="1">
    <citation type="submission" date="2021-06" db="EMBL/GenBank/DDBJ databases">
        <authorList>
            <person name="Kallberg Y."/>
            <person name="Tangrot J."/>
            <person name="Rosling A."/>
        </authorList>
    </citation>
    <scope>NUCLEOTIDE SEQUENCE [LARGE SCALE GENOMIC DNA]</scope>
    <source>
        <strain evidence="3 4">120-4 pot B 10/14</strain>
    </source>
</reference>
<comment type="caution">
    <text evidence="3">The sequence shown here is derived from an EMBL/GenBank/DDBJ whole genome shotgun (WGS) entry which is preliminary data.</text>
</comment>
<gene>
    <name evidence="3" type="ORF">GMARGA_LOCUS23381</name>
</gene>
<accession>A0ABN7VW19</accession>
<evidence type="ECO:0000313" key="3">
    <source>
        <dbReference type="EMBL" id="CAG8802237.1"/>
    </source>
</evidence>